<dbReference type="GO" id="GO:0005762">
    <property type="term" value="C:mitochondrial large ribosomal subunit"/>
    <property type="evidence" value="ECO:0007669"/>
    <property type="project" value="InterPro"/>
</dbReference>
<accession>A0A7J7JPR5</accession>
<dbReference type="EMBL" id="VXIV02002096">
    <property type="protein sequence ID" value="KAF6027416.1"/>
    <property type="molecule type" value="Genomic_DNA"/>
</dbReference>
<evidence type="ECO:0000256" key="1">
    <source>
        <dbReference type="ARBA" id="ARBA00004173"/>
    </source>
</evidence>
<feature type="compositionally biased region" description="Polar residues" evidence="9">
    <location>
        <begin position="168"/>
        <end position="179"/>
    </location>
</feature>
<evidence type="ECO:0000256" key="7">
    <source>
        <dbReference type="ARBA" id="ARBA00035181"/>
    </source>
</evidence>
<keyword evidence="11" id="KW-1185">Reference proteome</keyword>
<name>A0A7J7JPR5_BUGNE</name>
<proteinExistence type="inferred from homology"/>
<dbReference type="GO" id="GO:0003735">
    <property type="term" value="F:structural constituent of ribosome"/>
    <property type="evidence" value="ECO:0007669"/>
    <property type="project" value="InterPro"/>
</dbReference>
<comment type="similarity">
    <text evidence="2">Belongs to the mitochondrion-specific ribosomal protein mL52 family.</text>
</comment>
<dbReference type="Pfam" id="PF18699">
    <property type="entry name" value="MRPL52"/>
    <property type="match status" value="1"/>
</dbReference>
<evidence type="ECO:0000256" key="2">
    <source>
        <dbReference type="ARBA" id="ARBA00007232"/>
    </source>
</evidence>
<sequence>MSSSMAAYREMNGMFALAKRTATAQPFKLFYVQRVCFNTSSPNYKKIKKFPKHVSYYKIVSEYELDRIEKGLSRTGSEYGPLTDKPDWSFADGRAGYMSTGQRRRQLQQRRVLSKVASFHDFLADTKIKDADNHNDGHTHSDTHSDSQSRTMTHISKTNSNSDSNTKLGLSSGNQANTEKNVDAIS</sequence>
<evidence type="ECO:0000256" key="5">
    <source>
        <dbReference type="ARBA" id="ARBA00023128"/>
    </source>
</evidence>
<dbReference type="AlphaFoldDB" id="A0A7J7JPR5"/>
<evidence type="ECO:0000256" key="6">
    <source>
        <dbReference type="ARBA" id="ARBA00023274"/>
    </source>
</evidence>
<evidence type="ECO:0000256" key="4">
    <source>
        <dbReference type="ARBA" id="ARBA00022980"/>
    </source>
</evidence>
<protein>
    <recommendedName>
        <fullName evidence="7">Large ribosomal subunit protein mL52</fullName>
    </recommendedName>
    <alternativeName>
        <fullName evidence="8">39S ribosomal protein L52, mitochondrial</fullName>
    </alternativeName>
</protein>
<dbReference type="PANTHER" id="PTHR34090:SF1">
    <property type="entry name" value="LARGE RIBOSOMAL SUBUNIT PROTEIN ML52"/>
    <property type="match status" value="1"/>
</dbReference>
<keyword evidence="4" id="KW-0689">Ribosomal protein</keyword>
<dbReference type="Proteomes" id="UP000593567">
    <property type="component" value="Unassembled WGS sequence"/>
</dbReference>
<reference evidence="10" key="1">
    <citation type="submission" date="2020-06" db="EMBL/GenBank/DDBJ databases">
        <title>Draft genome of Bugula neritina, a colonial animal packing powerful symbionts and potential medicines.</title>
        <authorList>
            <person name="Rayko M."/>
        </authorList>
    </citation>
    <scope>NUCLEOTIDE SEQUENCE [LARGE SCALE GENOMIC DNA]</scope>
    <source>
        <strain evidence="10">Kwan_BN1</strain>
    </source>
</reference>
<evidence type="ECO:0000313" key="10">
    <source>
        <dbReference type="EMBL" id="KAF6027416.1"/>
    </source>
</evidence>
<gene>
    <name evidence="10" type="ORF">EB796_014277</name>
</gene>
<comment type="subcellular location">
    <subcellularLocation>
        <location evidence="1">Mitochondrion</location>
    </subcellularLocation>
</comment>
<dbReference type="InterPro" id="IPR034596">
    <property type="entry name" value="Ribosomal_mL52"/>
</dbReference>
<evidence type="ECO:0000256" key="8">
    <source>
        <dbReference type="ARBA" id="ARBA00035425"/>
    </source>
</evidence>
<evidence type="ECO:0000256" key="9">
    <source>
        <dbReference type="SAM" id="MobiDB-lite"/>
    </source>
</evidence>
<evidence type="ECO:0000313" key="11">
    <source>
        <dbReference type="Proteomes" id="UP000593567"/>
    </source>
</evidence>
<dbReference type="PANTHER" id="PTHR34090">
    <property type="entry name" value="39S RIBOSOMAL PROTEIN L52, MITOCHONDRIAL"/>
    <property type="match status" value="1"/>
</dbReference>
<dbReference type="GO" id="GO:0032543">
    <property type="term" value="P:mitochondrial translation"/>
    <property type="evidence" value="ECO:0007669"/>
    <property type="project" value="InterPro"/>
</dbReference>
<feature type="compositionally biased region" description="Basic and acidic residues" evidence="9">
    <location>
        <begin position="129"/>
        <end position="147"/>
    </location>
</feature>
<feature type="compositionally biased region" description="Low complexity" evidence="9">
    <location>
        <begin position="156"/>
        <end position="167"/>
    </location>
</feature>
<dbReference type="OrthoDB" id="10249237at2759"/>
<feature type="region of interest" description="Disordered" evidence="9">
    <location>
        <begin position="129"/>
        <end position="186"/>
    </location>
</feature>
<evidence type="ECO:0000256" key="3">
    <source>
        <dbReference type="ARBA" id="ARBA00022946"/>
    </source>
</evidence>
<keyword evidence="3" id="KW-0809">Transit peptide</keyword>
<organism evidence="10 11">
    <name type="scientific">Bugula neritina</name>
    <name type="common">Brown bryozoan</name>
    <name type="synonym">Sertularia neritina</name>
    <dbReference type="NCBI Taxonomy" id="10212"/>
    <lineage>
        <taxon>Eukaryota</taxon>
        <taxon>Metazoa</taxon>
        <taxon>Spiralia</taxon>
        <taxon>Lophotrochozoa</taxon>
        <taxon>Bryozoa</taxon>
        <taxon>Gymnolaemata</taxon>
        <taxon>Cheilostomatida</taxon>
        <taxon>Flustrina</taxon>
        <taxon>Buguloidea</taxon>
        <taxon>Bugulidae</taxon>
        <taxon>Bugula</taxon>
    </lineage>
</organism>
<keyword evidence="5" id="KW-0496">Mitochondrion</keyword>
<comment type="caution">
    <text evidence="10">The sequence shown here is derived from an EMBL/GenBank/DDBJ whole genome shotgun (WGS) entry which is preliminary data.</text>
</comment>
<keyword evidence="6" id="KW-0687">Ribonucleoprotein</keyword>